<organism evidence="2 3">
    <name type="scientific">Bacillus oleivorans</name>
    <dbReference type="NCBI Taxonomy" id="1448271"/>
    <lineage>
        <taxon>Bacteria</taxon>
        <taxon>Bacillati</taxon>
        <taxon>Bacillota</taxon>
        <taxon>Bacilli</taxon>
        <taxon>Bacillales</taxon>
        <taxon>Bacillaceae</taxon>
        <taxon>Bacillus</taxon>
    </lineage>
</organism>
<keyword evidence="3" id="KW-1185">Reference proteome</keyword>
<evidence type="ECO:0000256" key="1">
    <source>
        <dbReference type="SAM" id="Coils"/>
    </source>
</evidence>
<dbReference type="Pfam" id="PF13040">
    <property type="entry name" value="Fur_reg_FbpB"/>
    <property type="match status" value="1"/>
</dbReference>
<dbReference type="AlphaFoldDB" id="A0A285D577"/>
<accession>A0A285D577</accession>
<name>A0A285D577_9BACI</name>
<protein>
    <submittedName>
        <fullName evidence="2">Fur-regulated basic protein B</fullName>
    </submittedName>
</protein>
<evidence type="ECO:0000313" key="3">
    <source>
        <dbReference type="Proteomes" id="UP000219546"/>
    </source>
</evidence>
<dbReference type="InterPro" id="IPR025004">
    <property type="entry name" value="SenN/SenS"/>
</dbReference>
<dbReference type="OrthoDB" id="2991278at2"/>
<proteinExistence type="predicted"/>
<keyword evidence="1" id="KW-0175">Coiled coil</keyword>
<evidence type="ECO:0000313" key="2">
    <source>
        <dbReference type="EMBL" id="SNX74974.1"/>
    </source>
</evidence>
<feature type="coiled-coil region" evidence="1">
    <location>
        <begin position="13"/>
        <end position="40"/>
    </location>
</feature>
<gene>
    <name evidence="2" type="ORF">SAMN05877753_110196</name>
</gene>
<reference evidence="2 3" key="1">
    <citation type="submission" date="2017-08" db="EMBL/GenBank/DDBJ databases">
        <authorList>
            <person name="de Groot N.N."/>
        </authorList>
    </citation>
    <scope>NUCLEOTIDE SEQUENCE [LARGE SCALE GENOMIC DNA]</scope>
    <source>
        <strain evidence="2 3">JC228</strain>
    </source>
</reference>
<dbReference type="Proteomes" id="UP000219546">
    <property type="component" value="Unassembled WGS sequence"/>
</dbReference>
<dbReference type="EMBL" id="OAOP01000010">
    <property type="protein sequence ID" value="SNX74974.1"/>
    <property type="molecule type" value="Genomic_DNA"/>
</dbReference>
<sequence length="43" mass="5261">MRRPRKRSFSELVQENKQALLKDEQALEKLEQRLEQKHLKKAE</sequence>
<dbReference type="RefSeq" id="WP_097160229.1">
    <property type="nucleotide sequence ID" value="NZ_JBEPMQ010000011.1"/>
</dbReference>